<protein>
    <submittedName>
        <fullName evidence="1">Uncharacterized protein</fullName>
    </submittedName>
</protein>
<proteinExistence type="predicted"/>
<name>A0ABV4WVE1_9CYAN</name>
<comment type="caution">
    <text evidence="1">The sequence shown here is derived from an EMBL/GenBank/DDBJ whole genome shotgun (WGS) entry which is preliminary data.</text>
</comment>
<organism evidence="1 2">
    <name type="scientific">Floridaenema evergladense BLCC-F167</name>
    <dbReference type="NCBI Taxonomy" id="3153639"/>
    <lineage>
        <taxon>Bacteria</taxon>
        <taxon>Bacillati</taxon>
        <taxon>Cyanobacteriota</taxon>
        <taxon>Cyanophyceae</taxon>
        <taxon>Oscillatoriophycideae</taxon>
        <taxon>Aerosakkonematales</taxon>
        <taxon>Aerosakkonemataceae</taxon>
        <taxon>Floridanema</taxon>
        <taxon>Floridanema evergladense</taxon>
    </lineage>
</organism>
<dbReference type="RefSeq" id="WP_413281115.1">
    <property type="nucleotide sequence ID" value="NZ_JBHFNT010000279.1"/>
</dbReference>
<reference evidence="1 2" key="1">
    <citation type="submission" date="2024-09" db="EMBL/GenBank/DDBJ databases">
        <title>Floridaenema gen nov. (Aerosakkonemataceae, Aerosakkonematales ord. nov., Cyanobacteria) from benthic tropical and subtropical fresh waters, with the description of four new species.</title>
        <authorList>
            <person name="Moretto J.A."/>
            <person name="Berthold D.E."/>
            <person name="Lefler F.W."/>
            <person name="Huang I.-S."/>
            <person name="Laughinghouse H. IV."/>
        </authorList>
    </citation>
    <scope>NUCLEOTIDE SEQUENCE [LARGE SCALE GENOMIC DNA]</scope>
    <source>
        <strain evidence="1 2">BLCC-F167</strain>
    </source>
</reference>
<dbReference type="EMBL" id="JBHFNT010000279">
    <property type="protein sequence ID" value="MFB2838817.1"/>
    <property type="molecule type" value="Genomic_DNA"/>
</dbReference>
<keyword evidence="2" id="KW-1185">Reference proteome</keyword>
<dbReference type="Proteomes" id="UP001576780">
    <property type="component" value="Unassembled WGS sequence"/>
</dbReference>
<evidence type="ECO:0000313" key="1">
    <source>
        <dbReference type="EMBL" id="MFB2838817.1"/>
    </source>
</evidence>
<evidence type="ECO:0000313" key="2">
    <source>
        <dbReference type="Proteomes" id="UP001576780"/>
    </source>
</evidence>
<gene>
    <name evidence="1" type="ORF">ACE1CA_30380</name>
</gene>
<sequence length="169" mass="20044">MSTIIWEQGSNNPENADNFAIIKQWVANLNGKEILWKQRLLPPNGDVREIDWEAQRFDEKFIIFNSEIRGITFYWQKPDSPQERNTTPAKLELDTLKQQLYVYLQSQKDVVIRLALLERVYQKFQMINPQVEVNRLGENYVLIIRDEKQQIEVKVALTPEKITQLKEQI</sequence>
<accession>A0ABV4WVE1</accession>